<feature type="chain" id="PRO_5044820962" description="Secreted protein" evidence="2">
    <location>
        <begin position="24"/>
        <end position="518"/>
    </location>
</feature>
<dbReference type="EMBL" id="JABMIG020000014">
    <property type="protein sequence ID" value="KAL3803368.1"/>
    <property type="molecule type" value="Genomic_DNA"/>
</dbReference>
<reference evidence="3 4" key="1">
    <citation type="journal article" date="2020" name="G3 (Bethesda)">
        <title>Improved Reference Genome for Cyclotella cryptica CCMP332, a Model for Cell Wall Morphogenesis, Salinity Adaptation, and Lipid Production in Diatoms (Bacillariophyta).</title>
        <authorList>
            <person name="Roberts W.R."/>
            <person name="Downey K.M."/>
            <person name="Ruck E.C."/>
            <person name="Traller J.C."/>
            <person name="Alverson A.J."/>
        </authorList>
    </citation>
    <scope>NUCLEOTIDE SEQUENCE [LARGE SCALE GENOMIC DNA]</scope>
    <source>
        <strain evidence="3 4">CCMP332</strain>
    </source>
</reference>
<name>A0ABD3QT74_9STRA</name>
<dbReference type="SUPFAM" id="SSF51004">
    <property type="entry name" value="C-terminal (heme d1) domain of cytochrome cd1-nitrite reductase"/>
    <property type="match status" value="1"/>
</dbReference>
<organism evidence="3 4">
    <name type="scientific">Cyclotella cryptica</name>
    <dbReference type="NCBI Taxonomy" id="29204"/>
    <lineage>
        <taxon>Eukaryota</taxon>
        <taxon>Sar</taxon>
        <taxon>Stramenopiles</taxon>
        <taxon>Ochrophyta</taxon>
        <taxon>Bacillariophyta</taxon>
        <taxon>Coscinodiscophyceae</taxon>
        <taxon>Thalassiosirophycidae</taxon>
        <taxon>Stephanodiscales</taxon>
        <taxon>Stephanodiscaceae</taxon>
        <taxon>Cyclotella</taxon>
    </lineage>
</organism>
<evidence type="ECO:0008006" key="5">
    <source>
        <dbReference type="Google" id="ProtNLM"/>
    </source>
</evidence>
<evidence type="ECO:0000313" key="3">
    <source>
        <dbReference type="EMBL" id="KAL3803368.1"/>
    </source>
</evidence>
<dbReference type="Proteomes" id="UP001516023">
    <property type="component" value="Unassembled WGS sequence"/>
</dbReference>
<accession>A0ABD3QT74</accession>
<feature type="compositionally biased region" description="Polar residues" evidence="1">
    <location>
        <begin position="488"/>
        <end position="499"/>
    </location>
</feature>
<protein>
    <recommendedName>
        <fullName evidence="5">Secreted protein</fullName>
    </recommendedName>
</protein>
<evidence type="ECO:0000256" key="2">
    <source>
        <dbReference type="SAM" id="SignalP"/>
    </source>
</evidence>
<gene>
    <name evidence="3" type="ORF">HJC23_009332</name>
</gene>
<evidence type="ECO:0000313" key="4">
    <source>
        <dbReference type="Proteomes" id="UP001516023"/>
    </source>
</evidence>
<feature type="compositionally biased region" description="Basic and acidic residues" evidence="1">
    <location>
        <begin position="461"/>
        <end position="487"/>
    </location>
</feature>
<proteinExistence type="predicted"/>
<evidence type="ECO:0000256" key="1">
    <source>
        <dbReference type="SAM" id="MobiDB-lite"/>
    </source>
</evidence>
<keyword evidence="2" id="KW-0732">Signal</keyword>
<dbReference type="AlphaFoldDB" id="A0ABD3QT74"/>
<feature type="signal peptide" evidence="2">
    <location>
        <begin position="1"/>
        <end position="23"/>
    </location>
</feature>
<sequence>MKIVAAFLFSLSLLSLGPWAALGEAGGSCTHGKLYLFDNTTSTVHIIDISEGMLENLTVETTVELPDESAGGLVVYGSPSDPLLVQYRGGEPLFDGFVRVIDTGFSFENGQVSYAAPSIVENANIDDCHRPVHQVHHESRIAIFCDGAFDAEPQINTTIHVIDETKFGSGSESAVVQSVTLPGTHHGVAIPVDDGHLLHSIALDDRVNRVSEASSLPSTFQVIDLEGNVLHELSNISNPDTHCAGFHGSAAMNNTFALACDDVHGGIVIVEFDPVASAFTSRAVLYPDETKFDGFRVGSLAYHEKNSHFVGSYALSEGTEFHLLSFTPATKVLDESNLLTLPGEARECAYNFEVGSGEHVYVFMPNGVLHVFEITNGIFSQVAEQEIVPGMTACSEGVFVPGIQQAFVAVPATSTLYAIDLSHVGHGGSMKVYESTLPFTPVGMTVSGFTLDAACQEYDHDHEDTEGHDHDHEDTEGHDHDHEDNEVTGRTSSNESTSGAGKVSTIDVVVMVALVFSI</sequence>
<dbReference type="InterPro" id="IPR011048">
    <property type="entry name" value="Haem_d1_sf"/>
</dbReference>
<comment type="caution">
    <text evidence="3">The sequence shown here is derived from an EMBL/GenBank/DDBJ whole genome shotgun (WGS) entry which is preliminary data.</text>
</comment>
<feature type="region of interest" description="Disordered" evidence="1">
    <location>
        <begin position="461"/>
        <end position="501"/>
    </location>
</feature>
<keyword evidence="4" id="KW-1185">Reference proteome</keyword>